<comment type="caution">
    <text evidence="1">The sequence shown here is derived from an EMBL/GenBank/DDBJ whole genome shotgun (WGS) entry which is preliminary data.</text>
</comment>
<protein>
    <submittedName>
        <fullName evidence="1">Uncharacterized protein</fullName>
    </submittedName>
</protein>
<accession>A0A2K3MUM0</accession>
<dbReference type="AlphaFoldDB" id="A0A2K3MUM0"/>
<evidence type="ECO:0000313" key="1">
    <source>
        <dbReference type="EMBL" id="PNX94521.1"/>
    </source>
</evidence>
<gene>
    <name evidence="1" type="ORF">L195_g017697</name>
</gene>
<dbReference type="Proteomes" id="UP000236291">
    <property type="component" value="Unassembled WGS sequence"/>
</dbReference>
<name>A0A2K3MUM0_TRIPR</name>
<proteinExistence type="predicted"/>
<dbReference type="EMBL" id="ASHM01012569">
    <property type="protein sequence ID" value="PNX94521.1"/>
    <property type="molecule type" value="Genomic_DNA"/>
</dbReference>
<reference evidence="1 2" key="1">
    <citation type="journal article" date="2014" name="Am. J. Bot.">
        <title>Genome assembly and annotation for red clover (Trifolium pratense; Fabaceae).</title>
        <authorList>
            <person name="Istvanek J."/>
            <person name="Jaros M."/>
            <person name="Krenek A."/>
            <person name="Repkova J."/>
        </authorList>
    </citation>
    <scope>NUCLEOTIDE SEQUENCE [LARGE SCALE GENOMIC DNA]</scope>
    <source>
        <strain evidence="2">cv. Tatra</strain>
        <tissue evidence="1">Young leaves</tissue>
    </source>
</reference>
<reference evidence="1 2" key="2">
    <citation type="journal article" date="2017" name="Front. Plant Sci.">
        <title>Gene Classification and Mining of Molecular Markers Useful in Red Clover (Trifolium pratense) Breeding.</title>
        <authorList>
            <person name="Istvanek J."/>
            <person name="Dluhosova J."/>
            <person name="Dluhos P."/>
            <person name="Patkova L."/>
            <person name="Nedelnik J."/>
            <person name="Repkova J."/>
        </authorList>
    </citation>
    <scope>NUCLEOTIDE SEQUENCE [LARGE SCALE GENOMIC DNA]</scope>
    <source>
        <strain evidence="2">cv. Tatra</strain>
        <tissue evidence="1">Young leaves</tissue>
    </source>
</reference>
<organism evidence="1 2">
    <name type="scientific">Trifolium pratense</name>
    <name type="common">Red clover</name>
    <dbReference type="NCBI Taxonomy" id="57577"/>
    <lineage>
        <taxon>Eukaryota</taxon>
        <taxon>Viridiplantae</taxon>
        <taxon>Streptophyta</taxon>
        <taxon>Embryophyta</taxon>
        <taxon>Tracheophyta</taxon>
        <taxon>Spermatophyta</taxon>
        <taxon>Magnoliopsida</taxon>
        <taxon>eudicotyledons</taxon>
        <taxon>Gunneridae</taxon>
        <taxon>Pentapetalae</taxon>
        <taxon>rosids</taxon>
        <taxon>fabids</taxon>
        <taxon>Fabales</taxon>
        <taxon>Fabaceae</taxon>
        <taxon>Papilionoideae</taxon>
        <taxon>50 kb inversion clade</taxon>
        <taxon>NPAAA clade</taxon>
        <taxon>Hologalegina</taxon>
        <taxon>IRL clade</taxon>
        <taxon>Trifolieae</taxon>
        <taxon>Trifolium</taxon>
    </lineage>
</organism>
<evidence type="ECO:0000313" key="2">
    <source>
        <dbReference type="Proteomes" id="UP000236291"/>
    </source>
</evidence>
<sequence length="92" mass="10528">MVAKVWRDQTFSGLMGFVLKERLKGLKSAIKEWKLDMYGKLEEKKKELVAGILALDNKSEVVGLTQLEVASRKKMFEDLWAILKSIDASIFH</sequence>